<evidence type="ECO:0000256" key="2">
    <source>
        <dbReference type="ARBA" id="ARBA00009810"/>
    </source>
</evidence>
<dbReference type="AlphaFoldDB" id="A0A8J7U786"/>
<dbReference type="Gene3D" id="2.170.130.10">
    <property type="entry name" value="TonB-dependent receptor, plug domain"/>
    <property type="match status" value="1"/>
</dbReference>
<evidence type="ECO:0000256" key="16">
    <source>
        <dbReference type="SAM" id="MobiDB-lite"/>
    </source>
</evidence>
<evidence type="ECO:0000256" key="9">
    <source>
        <dbReference type="ARBA" id="ARBA00023065"/>
    </source>
</evidence>
<dbReference type="InterPro" id="IPR037066">
    <property type="entry name" value="Plug_dom_sf"/>
</dbReference>
<evidence type="ECO:0000256" key="8">
    <source>
        <dbReference type="ARBA" id="ARBA00023004"/>
    </source>
</evidence>
<feature type="region of interest" description="Disordered" evidence="16">
    <location>
        <begin position="1"/>
        <end position="22"/>
    </location>
</feature>
<dbReference type="GO" id="GO:0009279">
    <property type="term" value="C:cell outer membrane"/>
    <property type="evidence" value="ECO:0007669"/>
    <property type="project" value="UniProtKB-SubCell"/>
</dbReference>
<dbReference type="InterPro" id="IPR012910">
    <property type="entry name" value="Plug_dom"/>
</dbReference>
<evidence type="ECO:0000256" key="7">
    <source>
        <dbReference type="ARBA" id="ARBA00022729"/>
    </source>
</evidence>
<feature type="domain" description="TonB-dependent receptor plug" evidence="18">
    <location>
        <begin position="92"/>
        <end position="188"/>
    </location>
</feature>
<feature type="domain" description="TonB-dependent receptor-like beta-barrel" evidence="17">
    <location>
        <begin position="260"/>
        <end position="714"/>
    </location>
</feature>
<accession>A0A8J7U786</accession>
<evidence type="ECO:0000256" key="10">
    <source>
        <dbReference type="ARBA" id="ARBA00023077"/>
    </source>
</evidence>
<dbReference type="Proteomes" id="UP000664417">
    <property type="component" value="Unassembled WGS sequence"/>
</dbReference>
<dbReference type="PANTHER" id="PTHR32552:SF68">
    <property type="entry name" value="FERRICHROME OUTER MEMBRANE TRANSPORTER_PHAGE RECEPTOR"/>
    <property type="match status" value="1"/>
</dbReference>
<evidence type="ECO:0000256" key="11">
    <source>
        <dbReference type="ARBA" id="ARBA00023136"/>
    </source>
</evidence>
<keyword evidence="5" id="KW-0410">Iron transport</keyword>
<proteinExistence type="inferred from homology"/>
<protein>
    <submittedName>
        <fullName evidence="19">TonB-dependent siderophore receptor</fullName>
    </submittedName>
</protein>
<name>A0A8J7U786_9BACT</name>
<keyword evidence="12 19" id="KW-0675">Receptor</keyword>
<keyword evidence="11 14" id="KW-0472">Membrane</keyword>
<dbReference type="GO" id="GO:0015891">
    <property type="term" value="P:siderophore transport"/>
    <property type="evidence" value="ECO:0007669"/>
    <property type="project" value="InterPro"/>
</dbReference>
<evidence type="ECO:0000256" key="14">
    <source>
        <dbReference type="PROSITE-ProRule" id="PRU01360"/>
    </source>
</evidence>
<keyword evidence="4 14" id="KW-1134">Transmembrane beta strand</keyword>
<dbReference type="Pfam" id="PF00593">
    <property type="entry name" value="TonB_dep_Rec_b-barrel"/>
    <property type="match status" value="1"/>
</dbReference>
<evidence type="ECO:0000259" key="18">
    <source>
        <dbReference type="Pfam" id="PF07715"/>
    </source>
</evidence>
<dbReference type="PANTHER" id="PTHR32552">
    <property type="entry name" value="FERRICHROME IRON RECEPTOR-RELATED"/>
    <property type="match status" value="1"/>
</dbReference>
<dbReference type="Gene3D" id="2.40.170.20">
    <property type="entry name" value="TonB-dependent receptor, beta-barrel domain"/>
    <property type="match status" value="1"/>
</dbReference>
<comment type="caution">
    <text evidence="19">The sequence shown here is derived from an EMBL/GenBank/DDBJ whole genome shotgun (WGS) entry which is preliminary data.</text>
</comment>
<dbReference type="InterPro" id="IPR039426">
    <property type="entry name" value="TonB-dep_rcpt-like"/>
</dbReference>
<reference evidence="19" key="1">
    <citation type="submission" date="2021-03" db="EMBL/GenBank/DDBJ databases">
        <authorList>
            <person name="Wang G."/>
        </authorList>
    </citation>
    <scope>NUCLEOTIDE SEQUENCE</scope>
    <source>
        <strain evidence="19">KCTC 12899</strain>
    </source>
</reference>
<keyword evidence="10 15" id="KW-0798">TonB box</keyword>
<dbReference type="InterPro" id="IPR000531">
    <property type="entry name" value="Beta-barrel_TonB"/>
</dbReference>
<dbReference type="PROSITE" id="PS52016">
    <property type="entry name" value="TONB_DEPENDENT_REC_3"/>
    <property type="match status" value="1"/>
</dbReference>
<dbReference type="NCBIfam" id="TIGR01783">
    <property type="entry name" value="TonB-siderophor"/>
    <property type="match status" value="1"/>
</dbReference>
<dbReference type="SUPFAM" id="SSF56935">
    <property type="entry name" value="Porins"/>
    <property type="match status" value="1"/>
</dbReference>
<dbReference type="GO" id="GO:0038023">
    <property type="term" value="F:signaling receptor activity"/>
    <property type="evidence" value="ECO:0007669"/>
    <property type="project" value="InterPro"/>
</dbReference>
<keyword evidence="3 14" id="KW-0813">Transport</keyword>
<evidence type="ECO:0000313" key="20">
    <source>
        <dbReference type="Proteomes" id="UP000664417"/>
    </source>
</evidence>
<keyword evidence="7" id="KW-0732">Signal</keyword>
<gene>
    <name evidence="19" type="ORF">J3U88_27460</name>
</gene>
<sequence length="745" mass="82102">MSGDLGGDGAGDSAHPGLSQEGVGAMVGAASTVAAETSAIAQKEPASEGDTQVSDKKKKDKAPEASAEFEYVVVGKFLFADMIKALRTPTPIIDVPQSLSIMTAVQLEDQGFTSIGEIINYTPGVNTSQGEGHRDAIVFRGVRSTADFFIDGVRDDVQYYRPLYNLEQVEILRGPNALLFGRGGTGGILNRVTKKGQIGERFTGYQFGTDSFGELGGQIDHNFDGGDNWAFRINAFYESLENHRDFYDGDRIGFNPTVKFQISPETTLDLSYEYADHERFIDRGVPTGADGRPVEAFEDVVFGDRDLNTTELEAHLIRARLEHKFSDNLKGNFSAFHGDYDKLYQNFYASDFDQATNTVELDGYLDTTQRQNTILSGDLIGEFDSGSLHHTVLFGAEMIDTASDQDRYNSYFDTSAADVAAGVSGARTDQAWFAANRPILLTNGIGTLSDGRSTTNDFGVNLNDDTHVDLQVFSVYLQDEIKFSEKFNATIGARFDSFDIEVFDVKAGEMRTRKDEEISPRFGLVYKPKKSVSVYGSYSESFLPRSGEQYANINGDNNRLDPNTFTNIEAGLKWDLNSNLNLTTAVFEIEQESPVVSDADAGTLDVIETSVEGFEATLQGRLTERWFISAGYSFLDGEQANGTLRPRELPENMFSVWNNVNVTKAFSFGLGLTYQDESFINNSNSAVLPSYTRIDAAAYYNVASWRIQLNVENLTDALYFPNAHSTHQATVGAPLNARLSFKGRF</sequence>
<dbReference type="EMBL" id="JAFREP010000033">
    <property type="protein sequence ID" value="MBO1322243.1"/>
    <property type="molecule type" value="Genomic_DNA"/>
</dbReference>
<evidence type="ECO:0000259" key="17">
    <source>
        <dbReference type="Pfam" id="PF00593"/>
    </source>
</evidence>
<evidence type="ECO:0000256" key="12">
    <source>
        <dbReference type="ARBA" id="ARBA00023170"/>
    </source>
</evidence>
<evidence type="ECO:0000256" key="4">
    <source>
        <dbReference type="ARBA" id="ARBA00022452"/>
    </source>
</evidence>
<comment type="similarity">
    <text evidence="2 14 15">Belongs to the TonB-dependent receptor family.</text>
</comment>
<dbReference type="GO" id="GO:0015344">
    <property type="term" value="F:siderophore uptake transmembrane transporter activity"/>
    <property type="evidence" value="ECO:0007669"/>
    <property type="project" value="TreeGrafter"/>
</dbReference>
<keyword evidence="13 14" id="KW-0998">Cell outer membrane</keyword>
<keyword evidence="8" id="KW-0408">Iron</keyword>
<evidence type="ECO:0000313" key="19">
    <source>
        <dbReference type="EMBL" id="MBO1322243.1"/>
    </source>
</evidence>
<evidence type="ECO:0000256" key="5">
    <source>
        <dbReference type="ARBA" id="ARBA00022496"/>
    </source>
</evidence>
<dbReference type="Pfam" id="PF07715">
    <property type="entry name" value="Plug"/>
    <property type="match status" value="1"/>
</dbReference>
<comment type="subcellular location">
    <subcellularLocation>
        <location evidence="1 14">Cell outer membrane</location>
        <topology evidence="1 14">Multi-pass membrane protein</topology>
    </subcellularLocation>
</comment>
<evidence type="ECO:0000256" key="13">
    <source>
        <dbReference type="ARBA" id="ARBA00023237"/>
    </source>
</evidence>
<keyword evidence="9" id="KW-0406">Ion transport</keyword>
<evidence type="ECO:0000256" key="1">
    <source>
        <dbReference type="ARBA" id="ARBA00004571"/>
    </source>
</evidence>
<dbReference type="InterPro" id="IPR036942">
    <property type="entry name" value="Beta-barrel_TonB_sf"/>
</dbReference>
<dbReference type="InterPro" id="IPR010105">
    <property type="entry name" value="TonB_sidphr_rcpt"/>
</dbReference>
<keyword evidence="6 14" id="KW-0812">Transmembrane</keyword>
<keyword evidence="20" id="KW-1185">Reference proteome</keyword>
<evidence type="ECO:0000256" key="15">
    <source>
        <dbReference type="RuleBase" id="RU003357"/>
    </source>
</evidence>
<dbReference type="CDD" id="cd01347">
    <property type="entry name" value="ligand_gated_channel"/>
    <property type="match status" value="1"/>
</dbReference>
<feature type="region of interest" description="Disordered" evidence="16">
    <location>
        <begin position="38"/>
        <end position="61"/>
    </location>
</feature>
<feature type="compositionally biased region" description="Gly residues" evidence="16">
    <location>
        <begin position="1"/>
        <end position="10"/>
    </location>
</feature>
<evidence type="ECO:0000256" key="6">
    <source>
        <dbReference type="ARBA" id="ARBA00022692"/>
    </source>
</evidence>
<organism evidence="19 20">
    <name type="scientific">Acanthopleuribacter pedis</name>
    <dbReference type="NCBI Taxonomy" id="442870"/>
    <lineage>
        <taxon>Bacteria</taxon>
        <taxon>Pseudomonadati</taxon>
        <taxon>Acidobacteriota</taxon>
        <taxon>Holophagae</taxon>
        <taxon>Acanthopleuribacterales</taxon>
        <taxon>Acanthopleuribacteraceae</taxon>
        <taxon>Acanthopleuribacter</taxon>
    </lineage>
</organism>
<evidence type="ECO:0000256" key="3">
    <source>
        <dbReference type="ARBA" id="ARBA00022448"/>
    </source>
</evidence>